<dbReference type="SUPFAM" id="SSF57701">
    <property type="entry name" value="Zn2/Cys6 DNA-binding domain"/>
    <property type="match status" value="1"/>
</dbReference>
<dbReference type="GO" id="GO:0005634">
    <property type="term" value="C:nucleus"/>
    <property type="evidence" value="ECO:0007669"/>
    <property type="project" value="UniProtKB-SubCell"/>
</dbReference>
<feature type="domain" description="Zn(2)-C6 fungal-type" evidence="12">
    <location>
        <begin position="79"/>
        <end position="106"/>
    </location>
</feature>
<evidence type="ECO:0000259" key="13">
    <source>
        <dbReference type="PROSITE" id="PS50157"/>
    </source>
</evidence>
<feature type="compositionally biased region" description="Polar residues" evidence="11">
    <location>
        <begin position="115"/>
        <end position="127"/>
    </location>
</feature>
<dbReference type="OrthoDB" id="10018191at2759"/>
<feature type="domain" description="C2H2-type" evidence="13">
    <location>
        <begin position="37"/>
        <end position="67"/>
    </location>
</feature>
<comment type="subcellular location">
    <subcellularLocation>
        <location evidence="1">Nucleus</location>
    </subcellularLocation>
</comment>
<keyword evidence="7" id="KW-0238">DNA-binding</keyword>
<accession>A0A2I2FDC5</accession>
<keyword evidence="6" id="KW-0805">Transcription regulation</keyword>
<keyword evidence="3" id="KW-0677">Repeat</keyword>
<dbReference type="PANTHER" id="PTHR40626:SF8">
    <property type="entry name" value="C2H2 FINGER DOMAIN TRANSCRIPTION FACTOR (EUROFUNG)-RELATED"/>
    <property type="match status" value="1"/>
</dbReference>
<dbReference type="PANTHER" id="PTHR40626">
    <property type="entry name" value="MIP31509P"/>
    <property type="match status" value="1"/>
</dbReference>
<dbReference type="SUPFAM" id="SSF57667">
    <property type="entry name" value="beta-beta-alpha zinc fingers"/>
    <property type="match status" value="1"/>
</dbReference>
<dbReference type="AlphaFoldDB" id="A0A2I2FDC5"/>
<dbReference type="GO" id="GO:0009893">
    <property type="term" value="P:positive regulation of metabolic process"/>
    <property type="evidence" value="ECO:0007669"/>
    <property type="project" value="UniProtKB-ARBA"/>
</dbReference>
<dbReference type="GeneID" id="36519519"/>
<feature type="region of interest" description="Disordered" evidence="11">
    <location>
        <begin position="109"/>
        <end position="138"/>
    </location>
</feature>
<evidence type="ECO:0000256" key="5">
    <source>
        <dbReference type="ARBA" id="ARBA00022833"/>
    </source>
</evidence>
<evidence type="ECO:0000256" key="3">
    <source>
        <dbReference type="ARBA" id="ARBA00022737"/>
    </source>
</evidence>
<evidence type="ECO:0000256" key="9">
    <source>
        <dbReference type="ARBA" id="ARBA00023242"/>
    </source>
</evidence>
<evidence type="ECO:0000313" key="14">
    <source>
        <dbReference type="EMBL" id="PLB38630.1"/>
    </source>
</evidence>
<gene>
    <name evidence="14" type="ORF">BDW47DRAFT_104593</name>
</gene>
<evidence type="ECO:0000256" key="6">
    <source>
        <dbReference type="ARBA" id="ARBA00023015"/>
    </source>
</evidence>
<dbReference type="InterPro" id="IPR013087">
    <property type="entry name" value="Znf_C2H2_type"/>
</dbReference>
<dbReference type="PROSITE" id="PS50157">
    <property type="entry name" value="ZINC_FINGER_C2H2_2"/>
    <property type="match status" value="2"/>
</dbReference>
<dbReference type="GO" id="GO:0000785">
    <property type="term" value="C:chromatin"/>
    <property type="evidence" value="ECO:0007669"/>
    <property type="project" value="TreeGrafter"/>
</dbReference>
<evidence type="ECO:0000259" key="12">
    <source>
        <dbReference type="PROSITE" id="PS50048"/>
    </source>
</evidence>
<reference evidence="14 15" key="1">
    <citation type="submission" date="2017-12" db="EMBL/GenBank/DDBJ databases">
        <authorList>
            <consortium name="DOE Joint Genome Institute"/>
            <person name="Haridas S."/>
            <person name="Kjaerbolling I."/>
            <person name="Vesth T.C."/>
            <person name="Frisvad J.C."/>
            <person name="Nybo J.L."/>
            <person name="Theobald S."/>
            <person name="Kuo A."/>
            <person name="Bowyer P."/>
            <person name="Matsuda Y."/>
            <person name="Mondo S."/>
            <person name="Lyhne E.K."/>
            <person name="Kogle M.E."/>
            <person name="Clum A."/>
            <person name="Lipzen A."/>
            <person name="Salamov A."/>
            <person name="Ngan C.Y."/>
            <person name="Daum C."/>
            <person name="Chiniquy J."/>
            <person name="Barry K."/>
            <person name="LaButti K."/>
            <person name="Simmons B.A."/>
            <person name="Magnuson J.K."/>
            <person name="Mortensen U.H."/>
            <person name="Larsen T.O."/>
            <person name="Grigoriev I.V."/>
            <person name="Baker S.E."/>
            <person name="Andersen M.R."/>
            <person name="Nordberg H.P."/>
            <person name="Cantor M.N."/>
            <person name="Hua S.X."/>
        </authorList>
    </citation>
    <scope>NUCLEOTIDE SEQUENCE [LARGE SCALE GENOMIC DNA]</scope>
    <source>
        <strain evidence="14 15">CBS 102.13</strain>
    </source>
</reference>
<dbReference type="InterPro" id="IPR007219">
    <property type="entry name" value="XnlR_reg_dom"/>
</dbReference>
<keyword evidence="8" id="KW-0804">Transcription</keyword>
<keyword evidence="2" id="KW-0479">Metal-binding</keyword>
<evidence type="ECO:0000256" key="2">
    <source>
        <dbReference type="ARBA" id="ARBA00022723"/>
    </source>
</evidence>
<evidence type="ECO:0000256" key="1">
    <source>
        <dbReference type="ARBA" id="ARBA00004123"/>
    </source>
</evidence>
<dbReference type="Gene3D" id="4.10.240.10">
    <property type="entry name" value="Zn(2)-C6 fungal-type DNA-binding domain"/>
    <property type="match status" value="1"/>
</dbReference>
<evidence type="ECO:0000256" key="10">
    <source>
        <dbReference type="PROSITE-ProRule" id="PRU00042"/>
    </source>
</evidence>
<dbReference type="CDD" id="cd12148">
    <property type="entry name" value="fungal_TF_MHR"/>
    <property type="match status" value="1"/>
</dbReference>
<dbReference type="PROSITE" id="PS00463">
    <property type="entry name" value="ZN2_CY6_FUNGAL_1"/>
    <property type="match status" value="1"/>
</dbReference>
<dbReference type="Pfam" id="PF00172">
    <property type="entry name" value="Zn_clus"/>
    <property type="match status" value="1"/>
</dbReference>
<dbReference type="PROSITE" id="PS00028">
    <property type="entry name" value="ZINC_FINGER_C2H2_1"/>
    <property type="match status" value="1"/>
</dbReference>
<keyword evidence="15" id="KW-1185">Reference proteome</keyword>
<keyword evidence="4 10" id="KW-0863">Zinc-finger</keyword>
<dbReference type="InterPro" id="IPR051059">
    <property type="entry name" value="VerF-like"/>
</dbReference>
<dbReference type="InterPro" id="IPR036236">
    <property type="entry name" value="Znf_C2H2_sf"/>
</dbReference>
<evidence type="ECO:0000256" key="11">
    <source>
        <dbReference type="SAM" id="MobiDB-lite"/>
    </source>
</evidence>
<feature type="region of interest" description="Disordered" evidence="11">
    <location>
        <begin position="583"/>
        <end position="602"/>
    </location>
</feature>
<dbReference type="RefSeq" id="XP_024672642.1">
    <property type="nucleotide sequence ID" value="XM_024812359.1"/>
</dbReference>
<dbReference type="EMBL" id="KZ559134">
    <property type="protein sequence ID" value="PLB38630.1"/>
    <property type="molecule type" value="Genomic_DNA"/>
</dbReference>
<dbReference type="GO" id="GO:0006351">
    <property type="term" value="P:DNA-templated transcription"/>
    <property type="evidence" value="ECO:0007669"/>
    <property type="project" value="InterPro"/>
</dbReference>
<evidence type="ECO:0000256" key="4">
    <source>
        <dbReference type="ARBA" id="ARBA00022771"/>
    </source>
</evidence>
<dbReference type="Proteomes" id="UP000234585">
    <property type="component" value="Unassembled WGS sequence"/>
</dbReference>
<dbReference type="STRING" id="41067.A0A2I2FDC5"/>
<keyword evidence="5" id="KW-0862">Zinc</keyword>
<dbReference type="Gene3D" id="3.30.160.60">
    <property type="entry name" value="Classic Zinc Finger"/>
    <property type="match status" value="1"/>
</dbReference>
<name>A0A2I2FDC5_ASPCN</name>
<keyword evidence="9" id="KW-0539">Nucleus</keyword>
<dbReference type="PROSITE" id="PS50048">
    <property type="entry name" value="ZN2_CY6_FUNGAL_2"/>
    <property type="match status" value="1"/>
</dbReference>
<organism evidence="14 15">
    <name type="scientific">Aspergillus candidus</name>
    <dbReference type="NCBI Taxonomy" id="41067"/>
    <lineage>
        <taxon>Eukaryota</taxon>
        <taxon>Fungi</taxon>
        <taxon>Dikarya</taxon>
        <taxon>Ascomycota</taxon>
        <taxon>Pezizomycotina</taxon>
        <taxon>Eurotiomycetes</taxon>
        <taxon>Eurotiomycetidae</taxon>
        <taxon>Eurotiales</taxon>
        <taxon>Aspergillaceae</taxon>
        <taxon>Aspergillus</taxon>
        <taxon>Aspergillus subgen. Circumdati</taxon>
    </lineage>
</organism>
<dbReference type="GO" id="GO:0008270">
    <property type="term" value="F:zinc ion binding"/>
    <property type="evidence" value="ECO:0007669"/>
    <property type="project" value="UniProtKB-KW"/>
</dbReference>
<evidence type="ECO:0000256" key="8">
    <source>
        <dbReference type="ARBA" id="ARBA00023163"/>
    </source>
</evidence>
<dbReference type="InterPro" id="IPR036864">
    <property type="entry name" value="Zn2-C6_fun-type_DNA-bd_sf"/>
</dbReference>
<protein>
    <recommendedName>
        <fullName evidence="16">C2H2 finger domain protein</fullName>
    </recommendedName>
</protein>
<evidence type="ECO:0000313" key="15">
    <source>
        <dbReference type="Proteomes" id="UP000234585"/>
    </source>
</evidence>
<proteinExistence type="predicted"/>
<dbReference type="GO" id="GO:0000978">
    <property type="term" value="F:RNA polymerase II cis-regulatory region sequence-specific DNA binding"/>
    <property type="evidence" value="ECO:0007669"/>
    <property type="project" value="InterPro"/>
</dbReference>
<sequence>MKSTSSKHFCCTICQRGFTRIDHLKRHHLRHSGVRPYSCVFCHESFARCDNLRDHYSDCAKRAGRKIPETGQRGRRRHACQSCTSMKLRCDGLSPCGSCQKRNLLCNNGRKDGPNSPSDEASPSSRQDGPPSDRGSIKFLLNGGTDGFTEDFLLPPRDDRVRGLEYNRKGMEDYGDYLGTNDGSESPPSIAVPDPDPSGLSLFQDSLFELFAGPLGDPDKSLGEQYTDVPMQTVVAPCLDLDLGLPVPEPMIIEPERPFAINLVDAIVRRVWSLPLDPKTQGEITTMAESLLTTARIRKYVALYFRYWEPSLAMLHGPTFDPETVPMPLLLGVAFMGAMYSSDEQETRVAKRLLDFAELVVFSNDVFAPENDITATFCGTGDRKDESNDWTYFQNFQAGFVILIVQYWSGCRVSRNRAMEVRFSELVNVARRMGLSKCRHGTADRSHELLWIRRECHIRTMNIIVLLDCAFSFYQNYPCRLAHTEIACDMPSIQSLFFCQHPFADPNFHVTRDQPTVYEAFQCLFTGSSGADGVATSATNSQDTVRMASRTVFDMFILVHLLYSFINTHMTLLGSLLRKPTLSHRNSTSEDPSNKRPQLRLPEDSTLAGIRKALTRWHDHWSTLRTTIPPHEWASMGFYKNGYNFWLVSQLMVTKKDSMDVVMNMEVKCEDKLEKLKVLLQDDSE</sequence>
<feature type="domain" description="C2H2-type" evidence="13">
    <location>
        <begin position="9"/>
        <end position="36"/>
    </location>
</feature>
<dbReference type="Pfam" id="PF04082">
    <property type="entry name" value="Fungal_trans"/>
    <property type="match status" value="1"/>
</dbReference>
<dbReference type="GO" id="GO:0000981">
    <property type="term" value="F:DNA-binding transcription factor activity, RNA polymerase II-specific"/>
    <property type="evidence" value="ECO:0007669"/>
    <property type="project" value="InterPro"/>
</dbReference>
<evidence type="ECO:0000256" key="7">
    <source>
        <dbReference type="ARBA" id="ARBA00023125"/>
    </source>
</evidence>
<evidence type="ECO:0008006" key="16">
    <source>
        <dbReference type="Google" id="ProtNLM"/>
    </source>
</evidence>
<dbReference type="SMART" id="SM00066">
    <property type="entry name" value="GAL4"/>
    <property type="match status" value="1"/>
</dbReference>
<dbReference type="CDD" id="cd00067">
    <property type="entry name" value="GAL4"/>
    <property type="match status" value="1"/>
</dbReference>
<dbReference type="InterPro" id="IPR001138">
    <property type="entry name" value="Zn2Cys6_DnaBD"/>
</dbReference>